<evidence type="ECO:0000313" key="5">
    <source>
        <dbReference type="EMBL" id="ODN05687.1"/>
    </source>
</evidence>
<evidence type="ECO:0000256" key="1">
    <source>
        <dbReference type="ARBA" id="ARBA00004123"/>
    </source>
</evidence>
<keyword evidence="6" id="KW-1185">Reference proteome</keyword>
<dbReference type="Proteomes" id="UP000094527">
    <property type="component" value="Unassembled WGS sequence"/>
</dbReference>
<feature type="region of interest" description="Disordered" evidence="3">
    <location>
        <begin position="1238"/>
        <end position="1309"/>
    </location>
</feature>
<dbReference type="InterPro" id="IPR044867">
    <property type="entry name" value="DEUBAD_dom"/>
</dbReference>
<protein>
    <submittedName>
        <fullName evidence="5">Nuclear factor</fullName>
    </submittedName>
</protein>
<feature type="region of interest" description="Disordered" evidence="3">
    <location>
        <begin position="376"/>
        <end position="397"/>
    </location>
</feature>
<feature type="compositionally biased region" description="Low complexity" evidence="3">
    <location>
        <begin position="205"/>
        <end position="244"/>
    </location>
</feature>
<sequence length="2026" mass="213535">MRLGFLGWFLKREFELAIASNLMTNDKRWEKQSRRESLVPTPSLLKYAAMTTDPPEADFEDVRIGNWESRLPSAICTNKEIFDEIFSFDTWKTTLKPDQRDRIMKMLPPEVLKVPGAAEKVIEDLFSKSLTNFDFNPLDTFFDKLNNGHYDPEVVQTKTNIVREWKKESFRLRKHYHTKLLQDIVISREEHLRKLVPLPKKNGKKSIANNNNNNNNIPSKKNGKAAAAVTNNNTNNNNGTVATNGVGGKGKGQKNETAVCTVSIPAVNNNNARSKSTVSESNKNKRSKDAALLSPPASKDSVLEGPSKKRAKQNSTTKSKAANKKTKEIVIVTSQQAPPQSVSVTIGNGTVAQQKSVLLGTLTSSQQVEPQILALRSSSQSTASPSPLPPSSLLESLTAPINAPPPIVSNETLKSFPKMFSAPSPTLLSSSVSTSSTTTSFFPSPVQSSPILASQLQAPSPISVNLSTITSLRSGNGSNASSPSASQSSITLNYTQAPAAATITSQHHGSKGLMDDESSSDEFEFETIEPTIGFSGSTIPSSKSSTMSSSSSCKTAFSTTGIKKSPSSSSLTTISTQQLASIQKCSLLTNCLTQPLSNSSSAAATAALANNILTSGSPNAMHQLSSPQQKIIVTTGLSGSSAGAASAQLHKFIPTTSLASSTVTTQKLIAHHSIGDGSCSSGIFQQRNVISSASGTNPNLITSAADTQTLVSSIMSSSKEIFASFGASLGSNQQHSTSSASVLPISSVTGGTHQVAQLKQAFIRASPATGLLPSSSIASLPQQQILSLPPQQGSSLNTQSLQLPSSILSSKSSSVSIPNLLDSDDLSLNLGSFSMGLGGMNLDMGVGLSEMDGSMSGMGVVGGVDNIKLEMDCGMDKMDDLSVLDGNPFDSIPNLSDELDGLDLDMVDGLCDFEVLLSDEKQYSSFFSLIRDVLCSTRDHRMTLVCLDKTIKKWALSPGAAVNPWYMRVGDWNSSLVAALNFLAGNYQDVHPEDFVPYIEYKYKTKYYQWIGAGRDGDNNLTPLCNLWMDNLERLPPLRKAEGEGEEPEEEEDENEDSDTAGGEDAKKKNKRPLTPPPPRCTTDWTVRPSTLDEKDEFRAQEKSRFDNPHKAFTYRMHGYESVVGPVKGVYSSQTGITNKARGHSLLVDDRPPYVTILALVRDAVARLPNGEGTRSEICEMLRDSAFLAPEASSVTLNSVVSGALDRLHYERDPCVRYDSHKKSWIYLHRDRTQEQFERLHHNRSYTKSTKSRNNSNRKGRKGSSKSSKDQPTIATSISSSSSSQCSISAMSSTESPLSTAATGTSTNTTTITSVVGNNSGGGIVTSGSSGSTLVTIPSLSTIAPKVQSNSTLPQKQIASTPSSLAGGIQAQPPIATTTSQAIINQPTTLSSASNTSSLSTGRGSAVSGLVGDMGKSVVTTSLQQSNMGDGTTSSQQQTSLSEVFAASTGLRFQSMQSALTSSSTGSSIVLNQGMIGQQNKLPPQPQSTFLQEQMAAVLPPQTPTTTRLLLQPTSPTTSVQLPTVGQSQQQQLHVQVQNSGQCSTSSLLGTVSTASTPVMSQASNANAIAPGQILLGSSAVLKLAGNIRLGEGLRLTQLRLPGTTGAIGTSGSPLRLPQHRILLARGTIPGQPQAQGVLLGQTSTGQTVILSAASPTAGALGTLQQALAGGASAQLNQIALHASQQVDMQQGQQQQQQSSNLSQQQSHQQSTSLNQQTLSFTTSAGTTAPKFGIITNVPMGVSNAISSSSNTNAMTVSSGVTTHSIQNNYSTRVITAQSQQQLVSSAVTLSTSSSPSSGSISLPTTILAPVSSGHSATVTGTTVQSSQNITLTTNQSHQQQQQLLSAVVGGLSSNSVQGSQVGTVHTVNVPIGMTSNAQQQHHHNLLGQLQSLQAQQNQQQGLGQAQGVPTVNQLSAPILIRSAEAGVKLFPIQTGKQTVLARIVAPGTPTTSSMVSGSVSSPLPTSVISTSGALTSASFVSGSSLQQSLLTVVTSTSTSGIGGTVTTSALNNQSSATGISFICDY</sequence>
<evidence type="ECO:0000256" key="3">
    <source>
        <dbReference type="SAM" id="MobiDB-lite"/>
    </source>
</evidence>
<dbReference type="OMA" id="RSEICEM"/>
<feature type="region of interest" description="Disordered" evidence="3">
    <location>
        <begin position="271"/>
        <end position="324"/>
    </location>
</feature>
<dbReference type="CDD" id="cd21865">
    <property type="entry name" value="DEUBAD_NFRKB"/>
    <property type="match status" value="1"/>
</dbReference>
<dbReference type="InterPro" id="IPR038106">
    <property type="entry name" value="NFRKB_winged_sf"/>
</dbReference>
<feature type="compositionally biased region" description="Acidic residues" evidence="3">
    <location>
        <begin position="1044"/>
        <end position="1059"/>
    </location>
</feature>
<dbReference type="PANTHER" id="PTHR13052:SF3">
    <property type="entry name" value="NUCLEAR FACTOR RELATED TO KAPPA-B-BINDING PROTEIN"/>
    <property type="match status" value="1"/>
</dbReference>
<accession>A0A1D2NKD1</accession>
<evidence type="ECO:0000256" key="2">
    <source>
        <dbReference type="ARBA" id="ARBA00023242"/>
    </source>
</evidence>
<feature type="region of interest" description="Disordered" evidence="3">
    <location>
        <begin position="1041"/>
        <end position="1103"/>
    </location>
</feature>
<feature type="compositionally biased region" description="Basic and acidic residues" evidence="3">
    <location>
        <begin position="1091"/>
        <end position="1103"/>
    </location>
</feature>
<comment type="caution">
    <text evidence="5">The sequence shown here is derived from an EMBL/GenBank/DDBJ whole genome shotgun (WGS) entry which is preliminary data.</text>
</comment>
<proteinExistence type="predicted"/>
<dbReference type="GO" id="GO:0031011">
    <property type="term" value="C:Ino80 complex"/>
    <property type="evidence" value="ECO:0007669"/>
    <property type="project" value="InterPro"/>
</dbReference>
<evidence type="ECO:0000259" key="4">
    <source>
        <dbReference type="PROSITE" id="PS51916"/>
    </source>
</evidence>
<dbReference type="InterPro" id="IPR024867">
    <property type="entry name" value="NFRKB"/>
</dbReference>
<dbReference type="Pfam" id="PF25793">
    <property type="entry name" value="WHD_2nd_NFRKB"/>
    <property type="match status" value="1"/>
</dbReference>
<keyword evidence="2" id="KW-0539">Nucleus</keyword>
<name>A0A1D2NKD1_ORCCI</name>
<evidence type="ECO:0000313" key="6">
    <source>
        <dbReference type="Proteomes" id="UP000094527"/>
    </source>
</evidence>
<dbReference type="InterPro" id="IPR057748">
    <property type="entry name" value="NFRKB_WH_2"/>
</dbReference>
<dbReference type="InterPro" id="IPR025220">
    <property type="entry name" value="NFRKB_WH_1"/>
</dbReference>
<feature type="compositionally biased region" description="Polar residues" evidence="3">
    <location>
        <begin position="271"/>
        <end position="281"/>
    </location>
</feature>
<dbReference type="STRING" id="48709.A0A1D2NKD1"/>
<dbReference type="EMBL" id="LJIJ01000018">
    <property type="protein sequence ID" value="ODN05687.1"/>
    <property type="molecule type" value="Genomic_DNA"/>
</dbReference>
<comment type="subcellular location">
    <subcellularLocation>
        <location evidence="1">Nucleus</location>
    </subcellularLocation>
</comment>
<feature type="domain" description="DEUBAD" evidence="4">
    <location>
        <begin position="72"/>
        <end position="190"/>
    </location>
</feature>
<reference evidence="5 6" key="1">
    <citation type="journal article" date="2016" name="Genome Biol. Evol.">
        <title>Gene Family Evolution Reflects Adaptation to Soil Environmental Stressors in the Genome of the Collembolan Orchesella cincta.</title>
        <authorList>
            <person name="Faddeeva-Vakhrusheva A."/>
            <person name="Derks M.F."/>
            <person name="Anvar S.Y."/>
            <person name="Agamennone V."/>
            <person name="Suring W."/>
            <person name="Smit S."/>
            <person name="van Straalen N.M."/>
            <person name="Roelofs D."/>
        </authorList>
    </citation>
    <scope>NUCLEOTIDE SEQUENCE [LARGE SCALE GENOMIC DNA]</scope>
    <source>
        <tissue evidence="5">Mixed pool</tissue>
    </source>
</reference>
<feature type="compositionally biased region" description="Low complexity" evidence="3">
    <location>
        <begin position="1273"/>
        <end position="1309"/>
    </location>
</feature>
<dbReference type="PANTHER" id="PTHR13052">
    <property type="entry name" value="NFRKB-RELATED"/>
    <property type="match status" value="1"/>
</dbReference>
<dbReference type="Gene3D" id="1.10.10.2430">
    <property type="entry name" value="NFRKB winged helix-like domain"/>
    <property type="match status" value="1"/>
</dbReference>
<dbReference type="OrthoDB" id="70874at2759"/>
<dbReference type="PROSITE" id="PS51916">
    <property type="entry name" value="DEUBAD"/>
    <property type="match status" value="1"/>
</dbReference>
<feature type="region of interest" description="Disordered" evidence="3">
    <location>
        <begin position="200"/>
        <end position="254"/>
    </location>
</feature>
<organism evidence="5 6">
    <name type="scientific">Orchesella cincta</name>
    <name type="common">Springtail</name>
    <name type="synonym">Podura cincta</name>
    <dbReference type="NCBI Taxonomy" id="48709"/>
    <lineage>
        <taxon>Eukaryota</taxon>
        <taxon>Metazoa</taxon>
        <taxon>Ecdysozoa</taxon>
        <taxon>Arthropoda</taxon>
        <taxon>Hexapoda</taxon>
        <taxon>Collembola</taxon>
        <taxon>Entomobryomorpha</taxon>
        <taxon>Entomobryoidea</taxon>
        <taxon>Orchesellidae</taxon>
        <taxon>Orchesellinae</taxon>
        <taxon>Orchesella</taxon>
    </lineage>
</organism>
<dbReference type="Pfam" id="PF14465">
    <property type="entry name" value="WHD_1st_NFRKB"/>
    <property type="match status" value="1"/>
</dbReference>
<gene>
    <name evidence="5" type="ORF">Ocin01_00986</name>
</gene>
<feature type="region of interest" description="Disordered" evidence="3">
    <location>
        <begin position="1690"/>
        <end position="1715"/>
    </location>
</feature>